<keyword evidence="5 7" id="KW-0472">Membrane</keyword>
<gene>
    <name evidence="8" type="ORF">FOMPIDRAFT_1033783</name>
</gene>
<evidence type="ECO:0008006" key="10">
    <source>
        <dbReference type="Google" id="ProtNLM"/>
    </source>
</evidence>
<dbReference type="OrthoDB" id="2985014at2759"/>
<dbReference type="InterPro" id="IPR011701">
    <property type="entry name" value="MFS"/>
</dbReference>
<dbReference type="InParanoid" id="S8DQ10"/>
<proteinExistence type="predicted"/>
<feature type="region of interest" description="Disordered" evidence="6">
    <location>
        <begin position="1"/>
        <end position="34"/>
    </location>
</feature>
<dbReference type="GO" id="GO:0022857">
    <property type="term" value="F:transmembrane transporter activity"/>
    <property type="evidence" value="ECO:0007669"/>
    <property type="project" value="InterPro"/>
</dbReference>
<feature type="transmembrane region" description="Helical" evidence="7">
    <location>
        <begin position="317"/>
        <end position="337"/>
    </location>
</feature>
<evidence type="ECO:0000256" key="4">
    <source>
        <dbReference type="ARBA" id="ARBA00022989"/>
    </source>
</evidence>
<feature type="transmembrane region" description="Helical" evidence="7">
    <location>
        <begin position="404"/>
        <end position="425"/>
    </location>
</feature>
<feature type="transmembrane region" description="Helical" evidence="7">
    <location>
        <begin position="118"/>
        <end position="137"/>
    </location>
</feature>
<dbReference type="HOGENOM" id="CLU_001265_0_1_1"/>
<comment type="subcellular location">
    <subcellularLocation>
        <location evidence="1">Membrane</location>
        <topology evidence="1">Multi-pass membrane protein</topology>
    </subcellularLocation>
</comment>
<dbReference type="InterPro" id="IPR036259">
    <property type="entry name" value="MFS_trans_sf"/>
</dbReference>
<feature type="transmembrane region" description="Helical" evidence="7">
    <location>
        <begin position="346"/>
        <end position="365"/>
    </location>
</feature>
<feature type="transmembrane region" description="Helical" evidence="7">
    <location>
        <begin position="143"/>
        <end position="167"/>
    </location>
</feature>
<dbReference type="PANTHER" id="PTHR43791:SF18">
    <property type="entry name" value="NICOTINIC ACID TRANSPORTER TNA1, PUTATIVE (AFU_ORTHOLOGUE AFUA_3G03820)-RELATED"/>
    <property type="match status" value="1"/>
</dbReference>
<evidence type="ECO:0000256" key="3">
    <source>
        <dbReference type="ARBA" id="ARBA00022692"/>
    </source>
</evidence>
<organism evidence="8 9">
    <name type="scientific">Fomitopsis schrenkii</name>
    <name type="common">Brown rot fungus</name>
    <dbReference type="NCBI Taxonomy" id="2126942"/>
    <lineage>
        <taxon>Eukaryota</taxon>
        <taxon>Fungi</taxon>
        <taxon>Dikarya</taxon>
        <taxon>Basidiomycota</taxon>
        <taxon>Agaricomycotina</taxon>
        <taxon>Agaricomycetes</taxon>
        <taxon>Polyporales</taxon>
        <taxon>Fomitopsis</taxon>
    </lineage>
</organism>
<dbReference type="SUPFAM" id="SSF103473">
    <property type="entry name" value="MFS general substrate transporter"/>
    <property type="match status" value="1"/>
</dbReference>
<dbReference type="EMBL" id="KE504286">
    <property type="protein sequence ID" value="EPS93278.1"/>
    <property type="molecule type" value="Genomic_DNA"/>
</dbReference>
<evidence type="ECO:0000313" key="8">
    <source>
        <dbReference type="EMBL" id="EPS93278.1"/>
    </source>
</evidence>
<feature type="transmembrane region" description="Helical" evidence="7">
    <location>
        <begin position="371"/>
        <end position="392"/>
    </location>
</feature>
<dbReference type="PANTHER" id="PTHR43791">
    <property type="entry name" value="PERMEASE-RELATED"/>
    <property type="match status" value="1"/>
</dbReference>
<dbReference type="GO" id="GO:0016020">
    <property type="term" value="C:membrane"/>
    <property type="evidence" value="ECO:0007669"/>
    <property type="project" value="UniProtKB-SubCell"/>
</dbReference>
<feature type="transmembrane region" description="Helical" evidence="7">
    <location>
        <begin position="437"/>
        <end position="457"/>
    </location>
</feature>
<evidence type="ECO:0000256" key="2">
    <source>
        <dbReference type="ARBA" id="ARBA00022448"/>
    </source>
</evidence>
<accession>S8DQ10</accession>
<feature type="transmembrane region" description="Helical" evidence="7">
    <location>
        <begin position="211"/>
        <end position="234"/>
    </location>
</feature>
<dbReference type="STRING" id="743788.S8DQ10"/>
<dbReference type="Proteomes" id="UP000015241">
    <property type="component" value="Unassembled WGS sequence"/>
</dbReference>
<dbReference type="Pfam" id="PF07690">
    <property type="entry name" value="MFS_1"/>
    <property type="match status" value="1"/>
</dbReference>
<sequence length="497" mass="55352">MSRQPSSSESIKEKTPDVQLVESSPGKDDAVWTPPALTPAEEARLWRKVDWHILPILTIMYLCSFLDRGDGNAKLQGLTTQLDLTGNKYNIALTMYFIPYCLFECPANLVLKKLRPSRWLPGITLVWGVIMTLMGLVKTYPQLVGTRVCLGVAEAGLFPGVVWYMSIWYPRHMLQFRIGLFYGAATVAGAFSGVLAYGISFMSGTRGLLGWSWIFILEGMATVVVGFIAFFVLVDFPETAAFLSKDERSYILWRKKYDNSSVGEEEHFETRHFTAVILDWQVWMHLLVYMSVVAPVYGISLFLPFGYGPAISQLLTVPHYVCATGAAIVLLTFAIWSDRVKMRSPFILAGLTMCLIGFSINISNARIGVKYFGTFLCVSGSYAAFPGVISWLGNNLAGQYKRGIGMALHIGIGNFAGAIASNIYLSRDAPRYIMGHALELMFVGIGLISVPLTVLTYKRINAKRDALQREMAENGVSYDAEELRRMGDRAPDFRYTL</sequence>
<keyword evidence="3 7" id="KW-0812">Transmembrane</keyword>
<evidence type="ECO:0000256" key="7">
    <source>
        <dbReference type="SAM" id="Phobius"/>
    </source>
</evidence>
<feature type="transmembrane region" description="Helical" evidence="7">
    <location>
        <begin position="179"/>
        <end position="199"/>
    </location>
</feature>
<keyword evidence="4 7" id="KW-1133">Transmembrane helix</keyword>
<feature type="transmembrane region" description="Helical" evidence="7">
    <location>
        <begin position="286"/>
        <end position="305"/>
    </location>
</feature>
<dbReference type="FunFam" id="1.20.1250.20:FF:000013">
    <property type="entry name" value="MFS general substrate transporter"/>
    <property type="match status" value="1"/>
</dbReference>
<dbReference type="FunFam" id="1.20.1250.20:FF:000034">
    <property type="entry name" value="MFS general substrate transporter"/>
    <property type="match status" value="1"/>
</dbReference>
<dbReference type="Gene3D" id="1.20.1250.20">
    <property type="entry name" value="MFS general substrate transporter like domains"/>
    <property type="match status" value="1"/>
</dbReference>
<protein>
    <recommendedName>
        <fullName evidence="10">Major facilitator superfamily (MFS) profile domain-containing protein</fullName>
    </recommendedName>
</protein>
<name>S8DQ10_FOMSC</name>
<evidence type="ECO:0000256" key="6">
    <source>
        <dbReference type="SAM" id="MobiDB-lite"/>
    </source>
</evidence>
<evidence type="ECO:0000313" key="9">
    <source>
        <dbReference type="Proteomes" id="UP000015241"/>
    </source>
</evidence>
<dbReference type="eggNOG" id="KOG2533">
    <property type="taxonomic scope" value="Eukaryota"/>
</dbReference>
<evidence type="ECO:0000256" key="1">
    <source>
        <dbReference type="ARBA" id="ARBA00004141"/>
    </source>
</evidence>
<reference evidence="8 9" key="1">
    <citation type="journal article" date="2012" name="Science">
        <title>The Paleozoic origin of enzymatic lignin decomposition reconstructed from 31 fungal genomes.</title>
        <authorList>
            <person name="Floudas D."/>
            <person name="Binder M."/>
            <person name="Riley R."/>
            <person name="Barry K."/>
            <person name="Blanchette R.A."/>
            <person name="Henrissat B."/>
            <person name="Martinez A.T."/>
            <person name="Otillar R."/>
            <person name="Spatafora J.W."/>
            <person name="Yadav J.S."/>
            <person name="Aerts A."/>
            <person name="Benoit I."/>
            <person name="Boyd A."/>
            <person name="Carlson A."/>
            <person name="Copeland A."/>
            <person name="Coutinho P.M."/>
            <person name="de Vries R.P."/>
            <person name="Ferreira P."/>
            <person name="Findley K."/>
            <person name="Foster B."/>
            <person name="Gaskell J."/>
            <person name="Glotzer D."/>
            <person name="Gorecki P."/>
            <person name="Heitman J."/>
            <person name="Hesse C."/>
            <person name="Hori C."/>
            <person name="Igarashi K."/>
            <person name="Jurgens J.A."/>
            <person name="Kallen N."/>
            <person name="Kersten P."/>
            <person name="Kohler A."/>
            <person name="Kuees U."/>
            <person name="Kumar T.K.A."/>
            <person name="Kuo A."/>
            <person name="LaButti K."/>
            <person name="Larrondo L.F."/>
            <person name="Lindquist E."/>
            <person name="Ling A."/>
            <person name="Lombard V."/>
            <person name="Lucas S."/>
            <person name="Lundell T."/>
            <person name="Martin R."/>
            <person name="McLaughlin D.J."/>
            <person name="Morgenstern I."/>
            <person name="Morin E."/>
            <person name="Murat C."/>
            <person name="Nagy L.G."/>
            <person name="Nolan M."/>
            <person name="Ohm R.A."/>
            <person name="Patyshakuliyeva A."/>
            <person name="Rokas A."/>
            <person name="Ruiz-Duenas F.J."/>
            <person name="Sabat G."/>
            <person name="Salamov A."/>
            <person name="Samejima M."/>
            <person name="Schmutz J."/>
            <person name="Slot J.C."/>
            <person name="St John F."/>
            <person name="Stenlid J."/>
            <person name="Sun H."/>
            <person name="Sun S."/>
            <person name="Syed K."/>
            <person name="Tsang A."/>
            <person name="Wiebenga A."/>
            <person name="Young D."/>
            <person name="Pisabarro A."/>
            <person name="Eastwood D.C."/>
            <person name="Martin F."/>
            <person name="Cullen D."/>
            <person name="Grigoriev I.V."/>
            <person name="Hibbett D.S."/>
        </authorList>
    </citation>
    <scope>NUCLEOTIDE SEQUENCE</scope>
    <source>
        <strain evidence="9">FP-58527</strain>
    </source>
</reference>
<keyword evidence="9" id="KW-1185">Reference proteome</keyword>
<dbReference type="AlphaFoldDB" id="S8DQ10"/>
<keyword evidence="2" id="KW-0813">Transport</keyword>
<evidence type="ECO:0000256" key="5">
    <source>
        <dbReference type="ARBA" id="ARBA00023136"/>
    </source>
</evidence>